<feature type="domain" description="PRD" evidence="6">
    <location>
        <begin position="267"/>
        <end position="374"/>
    </location>
</feature>
<proteinExistence type="predicted"/>
<evidence type="ECO:0000256" key="1">
    <source>
        <dbReference type="ARBA" id="ARBA00022679"/>
    </source>
</evidence>
<dbReference type="PROSITE" id="PS51372">
    <property type="entry name" value="PRD_2"/>
    <property type="match status" value="1"/>
</dbReference>
<dbReference type="InterPro" id="IPR036095">
    <property type="entry name" value="PTS_EIIB-like_sf"/>
</dbReference>
<dbReference type="PROSITE" id="PS51094">
    <property type="entry name" value="PTS_EIIA_TYPE_2"/>
    <property type="match status" value="1"/>
</dbReference>
<feature type="domain" description="PTS EIIA type-2" evidence="5">
    <location>
        <begin position="481"/>
        <end position="620"/>
    </location>
</feature>
<reference evidence="7" key="1">
    <citation type="submission" date="2019-08" db="EMBL/GenBank/DDBJ databases">
        <authorList>
            <person name="Kucharzyk K."/>
            <person name="Murdoch R.W."/>
            <person name="Higgins S."/>
            <person name="Loffler F."/>
        </authorList>
    </citation>
    <scope>NUCLEOTIDE SEQUENCE</scope>
</reference>
<dbReference type="PANTHER" id="PTHR30185:SF18">
    <property type="entry name" value="TRANSCRIPTIONAL REGULATOR MTLR"/>
    <property type="match status" value="1"/>
</dbReference>
<keyword evidence="1" id="KW-0808">Transferase</keyword>
<dbReference type="Gene3D" id="3.40.930.10">
    <property type="entry name" value="Mannitol-specific EII, Chain A"/>
    <property type="match status" value="1"/>
</dbReference>
<dbReference type="Pfam" id="PF00359">
    <property type="entry name" value="PTS_EIIA_2"/>
    <property type="match status" value="1"/>
</dbReference>
<dbReference type="AlphaFoldDB" id="A0A644WZG8"/>
<dbReference type="Gene3D" id="1.10.1790.10">
    <property type="entry name" value="PRD domain"/>
    <property type="match status" value="1"/>
</dbReference>
<sequence>MRELNIINDLIEANGYLTIEYFIDKYSVSKRTLQNDFSYLTNISLEKGFILMKKRGKGYLIEITNEEKLKSFIKDLNRMDNKPKVTVENISAYIALKESYITIEEIVEEFNSSKSLINKFKVDVDNYLKEYNLTVERKAHYGVKINEYLEQRKDLIVNLYLKENEVIRKYIDKSIGQEFTYIKKALIDEIKKENLIIDYSELKEILAWLKITIYINLKYKKLLIKDKQNNLELAMKEKYNVGFSEEDKKELYKLINMKTKKEKEDFEDLKQLPSDICEFLQELDEKNNTSFNKDEDFKRLLTLHINSLINRLKFKVAYTNPIVDELSIKYASIFNMAISFGEMLERKYGTKPTRDEIGFITTHFAVHMEKEFTNKLKKYNKIAIVCSSGGGSAYLTKLKLSSLFNISKIETFSIVQLKELEEYNPDIIFATIEITSNLQVPLIYIKELLDDYDILKIKQLVSLDKIDKVFISKTKDYYIKRFFSPSYFIISENEKDYIKTIEIMAKKIEADGVGGKNYTDLVLRRESFSSTVYLNGVAIPHPIEMIGNKDIVFINILKNPIKFNNKKINVIFMVSLQKENLELHKEITRDLFEIMNDKKMIQDILKVNSFKEFIALISKKM</sequence>
<dbReference type="GO" id="GO:0009401">
    <property type="term" value="P:phosphoenolpyruvate-dependent sugar phosphotransferase system"/>
    <property type="evidence" value="ECO:0007669"/>
    <property type="project" value="InterPro"/>
</dbReference>
<dbReference type="InterPro" id="IPR050661">
    <property type="entry name" value="BglG_antiterminators"/>
</dbReference>
<protein>
    <submittedName>
        <fullName evidence="7">Putative licABCH operon regulator</fullName>
    </submittedName>
</protein>
<dbReference type="PANTHER" id="PTHR30185">
    <property type="entry name" value="CRYPTIC BETA-GLUCOSIDE BGL OPERON ANTITERMINATOR"/>
    <property type="match status" value="1"/>
</dbReference>
<dbReference type="InterPro" id="IPR011608">
    <property type="entry name" value="PRD"/>
</dbReference>
<dbReference type="InterPro" id="IPR016152">
    <property type="entry name" value="PTrfase/Anion_transptr"/>
</dbReference>
<evidence type="ECO:0000256" key="4">
    <source>
        <dbReference type="ARBA" id="ARBA00023163"/>
    </source>
</evidence>
<dbReference type="GO" id="GO:0008982">
    <property type="term" value="F:protein-N(PI)-phosphohistidine-sugar phosphotransferase activity"/>
    <property type="evidence" value="ECO:0007669"/>
    <property type="project" value="InterPro"/>
</dbReference>
<evidence type="ECO:0000259" key="6">
    <source>
        <dbReference type="PROSITE" id="PS51372"/>
    </source>
</evidence>
<keyword evidence="2" id="KW-0677">Repeat</keyword>
<evidence type="ECO:0000259" key="5">
    <source>
        <dbReference type="PROSITE" id="PS51094"/>
    </source>
</evidence>
<dbReference type="EMBL" id="VSSQ01001547">
    <property type="protein sequence ID" value="MPM09242.1"/>
    <property type="molecule type" value="Genomic_DNA"/>
</dbReference>
<dbReference type="GO" id="GO:0006355">
    <property type="term" value="P:regulation of DNA-templated transcription"/>
    <property type="evidence" value="ECO:0007669"/>
    <property type="project" value="InterPro"/>
</dbReference>
<dbReference type="InterPro" id="IPR002178">
    <property type="entry name" value="PTS_EIIA_type-2_dom"/>
</dbReference>
<name>A0A644WZG8_9ZZZZ</name>
<gene>
    <name evidence="7" type="primary">licR_2</name>
    <name evidence="7" type="ORF">SDC9_55558</name>
</gene>
<evidence type="ECO:0000256" key="3">
    <source>
        <dbReference type="ARBA" id="ARBA00023015"/>
    </source>
</evidence>
<dbReference type="SUPFAM" id="SSF63520">
    <property type="entry name" value="PTS-regulatory domain, PRD"/>
    <property type="match status" value="1"/>
</dbReference>
<keyword evidence="3" id="KW-0805">Transcription regulation</keyword>
<organism evidence="7">
    <name type="scientific">bioreactor metagenome</name>
    <dbReference type="NCBI Taxonomy" id="1076179"/>
    <lineage>
        <taxon>unclassified sequences</taxon>
        <taxon>metagenomes</taxon>
        <taxon>ecological metagenomes</taxon>
    </lineage>
</organism>
<dbReference type="Gene3D" id="3.40.50.2300">
    <property type="match status" value="1"/>
</dbReference>
<keyword evidence="4" id="KW-0804">Transcription</keyword>
<evidence type="ECO:0000313" key="7">
    <source>
        <dbReference type="EMBL" id="MPM09242.1"/>
    </source>
</evidence>
<dbReference type="CDD" id="cd05568">
    <property type="entry name" value="PTS_IIB_bgl_like"/>
    <property type="match status" value="1"/>
</dbReference>
<dbReference type="SUPFAM" id="SSF55804">
    <property type="entry name" value="Phoshotransferase/anion transport protein"/>
    <property type="match status" value="1"/>
</dbReference>
<comment type="caution">
    <text evidence="7">The sequence shown here is derived from an EMBL/GenBank/DDBJ whole genome shotgun (WGS) entry which is preliminary data.</text>
</comment>
<dbReference type="InterPro" id="IPR036634">
    <property type="entry name" value="PRD_sf"/>
</dbReference>
<dbReference type="Pfam" id="PF00874">
    <property type="entry name" value="PRD"/>
    <property type="match status" value="1"/>
</dbReference>
<accession>A0A644WZG8</accession>
<evidence type="ECO:0000256" key="2">
    <source>
        <dbReference type="ARBA" id="ARBA00022737"/>
    </source>
</evidence>
<dbReference type="SUPFAM" id="SSF52794">
    <property type="entry name" value="PTS system IIB component-like"/>
    <property type="match status" value="1"/>
</dbReference>